<gene>
    <name evidence="19" type="ORF">FHR23_000875</name>
</gene>
<dbReference type="PIRSF" id="PIRSF000204">
    <property type="entry name" value="PNTB"/>
    <property type="match status" value="1"/>
</dbReference>
<comment type="similarity">
    <text evidence="3 16">Belongs to the PNT beta subunit family.</text>
</comment>
<feature type="transmembrane region" description="Helical" evidence="17">
    <location>
        <begin position="265"/>
        <end position="285"/>
    </location>
</feature>
<evidence type="ECO:0000256" key="16">
    <source>
        <dbReference type="PIRNR" id="PIRNR000204"/>
    </source>
</evidence>
<evidence type="ECO:0000256" key="14">
    <source>
        <dbReference type="ARBA" id="ARBA00048202"/>
    </source>
</evidence>
<dbReference type="PANTHER" id="PTHR44758:SF1">
    <property type="entry name" value="NAD(P) TRANSHYDROGENASE SUBUNIT BETA"/>
    <property type="match status" value="1"/>
</dbReference>
<organism evidence="19 20">
    <name type="scientific">Stakelama sediminis</name>
    <dbReference type="NCBI Taxonomy" id="463200"/>
    <lineage>
        <taxon>Bacteria</taxon>
        <taxon>Pseudomonadati</taxon>
        <taxon>Pseudomonadota</taxon>
        <taxon>Alphaproteobacteria</taxon>
        <taxon>Sphingomonadales</taxon>
        <taxon>Sphingomonadaceae</taxon>
        <taxon>Stakelama</taxon>
    </lineage>
</organism>
<dbReference type="Pfam" id="PF02233">
    <property type="entry name" value="PNTB"/>
    <property type="match status" value="1"/>
</dbReference>
<evidence type="ECO:0000256" key="3">
    <source>
        <dbReference type="ARBA" id="ARBA00007919"/>
    </source>
</evidence>
<dbReference type="SUPFAM" id="SSF52467">
    <property type="entry name" value="DHS-like NAD/FAD-binding domain"/>
    <property type="match status" value="1"/>
</dbReference>
<comment type="subunit">
    <text evidence="15">Complex of an alpha and a beta chain; in Rhodospirillum, the alpha chain seems to be made of two subunits.</text>
</comment>
<feature type="transmembrane region" description="Helical" evidence="17">
    <location>
        <begin position="214"/>
        <end position="234"/>
    </location>
</feature>
<dbReference type="AlphaFoldDB" id="A0A840YWE0"/>
<comment type="function">
    <text evidence="1 16">The transhydrogenation between NADH and NADP is coupled to respiration and ATP hydrolysis and functions as a proton pump across the membrane.</text>
</comment>
<evidence type="ECO:0000256" key="5">
    <source>
        <dbReference type="ARBA" id="ARBA00014581"/>
    </source>
</evidence>
<feature type="transmembrane region" description="Helical" evidence="17">
    <location>
        <begin position="80"/>
        <end position="100"/>
    </location>
</feature>
<comment type="caution">
    <text evidence="19">The sequence shown here is derived from an EMBL/GenBank/DDBJ whole genome shotgun (WGS) entry which is preliminary data.</text>
</comment>
<comment type="subcellular location">
    <subcellularLocation>
        <location evidence="2">Cell inner membrane</location>
        <topology evidence="2">Multi-pass membrane protein</topology>
    </subcellularLocation>
</comment>
<evidence type="ECO:0000256" key="8">
    <source>
        <dbReference type="ARBA" id="ARBA00022692"/>
    </source>
</evidence>
<keyword evidence="7 16" id="KW-0997">Cell inner membrane</keyword>
<dbReference type="GO" id="GO:0005886">
    <property type="term" value="C:plasma membrane"/>
    <property type="evidence" value="ECO:0007669"/>
    <property type="project" value="UniProtKB-SubCell"/>
</dbReference>
<evidence type="ECO:0000256" key="6">
    <source>
        <dbReference type="ARBA" id="ARBA00022475"/>
    </source>
</evidence>
<evidence type="ECO:0000256" key="11">
    <source>
        <dbReference type="ARBA" id="ARBA00022989"/>
    </source>
</evidence>
<evidence type="ECO:0000256" key="7">
    <source>
        <dbReference type="ARBA" id="ARBA00022519"/>
    </source>
</evidence>
<keyword evidence="12 16" id="KW-0520">NAD</keyword>
<dbReference type="FunFam" id="3.40.50.1220:FF:000002">
    <property type="entry name" value="NAD(P) transhydrogenase subunit beta"/>
    <property type="match status" value="1"/>
</dbReference>
<dbReference type="EC" id="7.1.1.1" evidence="4 16"/>
<feature type="transmembrane region" description="Helical" evidence="17">
    <location>
        <begin position="191"/>
        <end position="208"/>
    </location>
</feature>
<evidence type="ECO:0000256" key="10">
    <source>
        <dbReference type="ARBA" id="ARBA00022967"/>
    </source>
</evidence>
<evidence type="ECO:0000256" key="17">
    <source>
        <dbReference type="SAM" id="Phobius"/>
    </source>
</evidence>
<feature type="transmembrane region" description="Helical" evidence="17">
    <location>
        <begin position="12"/>
        <end position="29"/>
    </location>
</feature>
<evidence type="ECO:0000313" key="19">
    <source>
        <dbReference type="EMBL" id="MBB5717968.1"/>
    </source>
</evidence>
<evidence type="ECO:0000256" key="12">
    <source>
        <dbReference type="ARBA" id="ARBA00023027"/>
    </source>
</evidence>
<comment type="catalytic activity">
    <reaction evidence="14 16">
        <text>NAD(+) + NADPH + H(+)(in) = NADH + NADP(+) + H(+)(out)</text>
        <dbReference type="Rhea" id="RHEA:47992"/>
        <dbReference type="ChEBI" id="CHEBI:15378"/>
        <dbReference type="ChEBI" id="CHEBI:57540"/>
        <dbReference type="ChEBI" id="CHEBI:57783"/>
        <dbReference type="ChEBI" id="CHEBI:57945"/>
        <dbReference type="ChEBI" id="CHEBI:58349"/>
        <dbReference type="EC" id="7.1.1.1"/>
    </reaction>
</comment>
<accession>A0A840YWE0</accession>
<dbReference type="GO" id="GO:0050661">
    <property type="term" value="F:NADP binding"/>
    <property type="evidence" value="ECO:0007669"/>
    <property type="project" value="InterPro"/>
</dbReference>
<evidence type="ECO:0000256" key="2">
    <source>
        <dbReference type="ARBA" id="ARBA00004429"/>
    </source>
</evidence>
<feature type="transmembrane region" description="Helical" evidence="17">
    <location>
        <begin position="154"/>
        <end position="175"/>
    </location>
</feature>
<dbReference type="GO" id="GO:0008750">
    <property type="term" value="F:proton-translocating NAD(P)+ transhydrogenase activity"/>
    <property type="evidence" value="ECO:0007669"/>
    <property type="project" value="UniProtKB-EC"/>
</dbReference>
<keyword evidence="19" id="KW-0560">Oxidoreductase</keyword>
<evidence type="ECO:0000256" key="4">
    <source>
        <dbReference type="ARBA" id="ARBA00012943"/>
    </source>
</evidence>
<dbReference type="Proteomes" id="UP000554342">
    <property type="component" value="Unassembled WGS sequence"/>
</dbReference>
<feature type="transmembrane region" description="Helical" evidence="17">
    <location>
        <begin position="41"/>
        <end position="60"/>
    </location>
</feature>
<proteinExistence type="inferred from homology"/>
<evidence type="ECO:0000256" key="15">
    <source>
        <dbReference type="ARBA" id="ARBA00066047"/>
    </source>
</evidence>
<dbReference type="InterPro" id="IPR012136">
    <property type="entry name" value="NADH_DH_b"/>
</dbReference>
<dbReference type="InterPro" id="IPR029035">
    <property type="entry name" value="DHS-like_NAD/FAD-binding_dom"/>
</dbReference>
<keyword evidence="8 17" id="KW-0812">Transmembrane</keyword>
<evidence type="ECO:0000256" key="9">
    <source>
        <dbReference type="ARBA" id="ARBA00022857"/>
    </source>
</evidence>
<name>A0A840YWE0_9SPHN</name>
<keyword evidence="9 16" id="KW-0521">NADP</keyword>
<sequence length="491" mass="51346">MEHTAPVNPWVALAYLIAGICFILALRGLSSPESSRRGNRFGMIGMGIAIITTLVTHVPLGGLSGAHGPAIALHGDFVDLVTAGEILVAIAIGATIGLTIARRIQMTAMPQLVAAFHSLVGLAAVLVAGAAFLNPGAFGIAEAGVIFVQSRIEMGLGVAIGAITFSGSIIAFAKLNGNMSGKPILLPGRHILNLGVLAAILALVAYFTQDQAPWIFWTITVLAFAIGFLLIIPIGGADMPVVVSMLNSYSGWAAAAMGFTLHNTAMIITGALVGSSGAILSYIMCRAMNRSFISVIAGGFGAEDAGGGGGGEKIDRPWKRGSAEDAAFLMKQAEQVIIVPGYGMAVAQAQHVLREMADKLKEEGVTVKYAIHPVAGRMPGHMNVLLAEANVPYDEVFELEDINSEFAQTDVAFVIGANDVTNPAAKTDKSSPIYGMPILDVANAKTVLFCKRSMGGVGYAGVDNEVFYQDNTMMLLSDAKKMVEEIVKALD</sequence>
<dbReference type="GO" id="GO:0016491">
    <property type="term" value="F:oxidoreductase activity"/>
    <property type="evidence" value="ECO:0007669"/>
    <property type="project" value="UniProtKB-KW"/>
</dbReference>
<keyword evidence="10 16" id="KW-1278">Translocase</keyword>
<dbReference type="RefSeq" id="WP_184001668.1">
    <property type="nucleotide sequence ID" value="NZ_BAABIF010000004.1"/>
</dbReference>
<dbReference type="EMBL" id="JACIJI010000001">
    <property type="protein sequence ID" value="MBB5717968.1"/>
    <property type="molecule type" value="Genomic_DNA"/>
</dbReference>
<evidence type="ECO:0000259" key="18">
    <source>
        <dbReference type="Pfam" id="PF02233"/>
    </source>
</evidence>
<evidence type="ECO:0000313" key="20">
    <source>
        <dbReference type="Proteomes" id="UP000554342"/>
    </source>
</evidence>
<evidence type="ECO:0000256" key="13">
    <source>
        <dbReference type="ARBA" id="ARBA00023136"/>
    </source>
</evidence>
<feature type="domain" description="NADP transhydrogenase beta-like" evidence="18">
    <location>
        <begin position="12"/>
        <end position="488"/>
    </location>
</feature>
<reference evidence="19 20" key="1">
    <citation type="submission" date="2020-08" db="EMBL/GenBank/DDBJ databases">
        <title>Genomic Encyclopedia of Type Strains, Phase IV (KMG-IV): sequencing the most valuable type-strain genomes for metagenomic binning, comparative biology and taxonomic classification.</title>
        <authorList>
            <person name="Goeker M."/>
        </authorList>
    </citation>
    <scope>NUCLEOTIDE SEQUENCE [LARGE SCALE GENOMIC DNA]</scope>
    <source>
        <strain evidence="19 20">DSM 27203</strain>
    </source>
</reference>
<evidence type="ECO:0000256" key="1">
    <source>
        <dbReference type="ARBA" id="ARBA00003943"/>
    </source>
</evidence>
<keyword evidence="20" id="KW-1185">Reference proteome</keyword>
<keyword evidence="6 16" id="KW-1003">Cell membrane</keyword>
<keyword evidence="11 17" id="KW-1133">Transmembrane helix</keyword>
<feature type="transmembrane region" description="Helical" evidence="17">
    <location>
        <begin position="112"/>
        <end position="134"/>
    </location>
</feature>
<dbReference type="PANTHER" id="PTHR44758">
    <property type="entry name" value="NAD(P) TRANSHYDROGENASE SUBUNIT BETA"/>
    <property type="match status" value="1"/>
</dbReference>
<protein>
    <recommendedName>
        <fullName evidence="5 16">NAD(P) transhydrogenase subunit beta</fullName>
        <ecNumber evidence="4 16">7.1.1.1</ecNumber>
    </recommendedName>
    <alternativeName>
        <fullName evidence="16">Nicotinamide nucleotide transhydrogenase subunit beta</fullName>
    </alternativeName>
</protein>
<keyword evidence="13 16" id="KW-0472">Membrane</keyword>
<dbReference type="Gene3D" id="3.40.50.1220">
    <property type="entry name" value="TPP-binding domain"/>
    <property type="match status" value="1"/>
</dbReference>
<feature type="transmembrane region" description="Helical" evidence="17">
    <location>
        <begin position="241"/>
        <end position="259"/>
    </location>
</feature>
<dbReference type="InterPro" id="IPR034300">
    <property type="entry name" value="PNTB-like"/>
</dbReference>